<dbReference type="AlphaFoldDB" id="A0A059BK84"/>
<evidence type="ECO:0000256" key="2">
    <source>
        <dbReference type="ARBA" id="ARBA00023136"/>
    </source>
</evidence>
<name>A0A059BK84_EUCGR</name>
<evidence type="ECO:0000256" key="4">
    <source>
        <dbReference type="SAM" id="Phobius"/>
    </source>
</evidence>
<dbReference type="PANTHER" id="PTHR31234:SF68">
    <property type="entry name" value="EXPRESSED PROTEIN"/>
    <property type="match status" value="1"/>
</dbReference>
<dbReference type="eggNOG" id="ENOG502S13Z">
    <property type="taxonomic scope" value="Eukaryota"/>
</dbReference>
<dbReference type="InParanoid" id="A0A059BK84"/>
<dbReference type="STRING" id="71139.A0A059BK84"/>
<keyword evidence="4" id="KW-0812">Transmembrane</keyword>
<feature type="compositionally biased region" description="Basic and acidic residues" evidence="3">
    <location>
        <begin position="22"/>
        <end position="39"/>
    </location>
</feature>
<dbReference type="PANTHER" id="PTHR31234">
    <property type="entry name" value="LATE EMBRYOGENESIS ABUNDANT (LEA) HYDROXYPROLINE-RICH GLYCOPROTEIN FAMILY"/>
    <property type="match status" value="1"/>
</dbReference>
<dbReference type="InterPro" id="IPR044839">
    <property type="entry name" value="NDR1-like"/>
</dbReference>
<evidence type="ECO:0000313" key="5">
    <source>
        <dbReference type="EMBL" id="KCW66493.1"/>
    </source>
</evidence>
<dbReference type="OMA" id="PMEIKSW"/>
<sequence>MEERDHPSSSTEAISHEPPVLDPDRDPDPLRPNEPREGFPRGTYVVQVPKDQVYRIPPPENAMIVKRYRTPIAKSKRSCCCCCCILCLLLIFIAVLIVLGVLVSISSIFIKTEDPVFCIDHFLVKNTPRSSQGNVEHEFDIRTRAKNPNGRSGILFKEGGKSSLLFDQKEVAAGTFPTFYQSKKNTTTSQLILHDSSDGSSKEIEESMKGTKSKPNLALSLAIKVPARMTVGLFRKQDVNIVVSCNFEVDTLVKGTRILSQQCRTKH</sequence>
<evidence type="ECO:0000256" key="1">
    <source>
        <dbReference type="ARBA" id="ARBA00004370"/>
    </source>
</evidence>
<evidence type="ECO:0008006" key="6">
    <source>
        <dbReference type="Google" id="ProtNLM"/>
    </source>
</evidence>
<comment type="subcellular location">
    <subcellularLocation>
        <location evidence="1">Membrane</location>
    </subcellularLocation>
</comment>
<dbReference type="Gramene" id="KCW66493">
    <property type="protein sequence ID" value="KCW66493"/>
    <property type="gene ID" value="EUGRSUZ_F00299"/>
</dbReference>
<reference evidence="5" key="1">
    <citation type="submission" date="2013-07" db="EMBL/GenBank/DDBJ databases">
        <title>The genome of Eucalyptus grandis.</title>
        <authorList>
            <person name="Schmutz J."/>
            <person name="Hayes R."/>
            <person name="Myburg A."/>
            <person name="Tuskan G."/>
            <person name="Grattapaglia D."/>
            <person name="Rokhsar D.S."/>
        </authorList>
    </citation>
    <scope>NUCLEOTIDE SEQUENCE</scope>
    <source>
        <tissue evidence="5">Leaf extractions</tissue>
    </source>
</reference>
<dbReference type="EMBL" id="KK198758">
    <property type="protein sequence ID" value="KCW66493.1"/>
    <property type="molecule type" value="Genomic_DNA"/>
</dbReference>
<gene>
    <name evidence="5" type="ORF">EUGRSUZ_F00299</name>
</gene>
<keyword evidence="2 4" id="KW-0472">Membrane</keyword>
<feature type="transmembrane region" description="Helical" evidence="4">
    <location>
        <begin position="79"/>
        <end position="110"/>
    </location>
</feature>
<dbReference type="GO" id="GO:0098542">
    <property type="term" value="P:defense response to other organism"/>
    <property type="evidence" value="ECO:0007669"/>
    <property type="project" value="InterPro"/>
</dbReference>
<accession>A0A059BK84</accession>
<evidence type="ECO:0000256" key="3">
    <source>
        <dbReference type="SAM" id="MobiDB-lite"/>
    </source>
</evidence>
<protein>
    <recommendedName>
        <fullName evidence="6">Late embryogenesis abundant protein LEA-2 subgroup domain-containing protein</fullName>
    </recommendedName>
</protein>
<feature type="region of interest" description="Disordered" evidence="3">
    <location>
        <begin position="1"/>
        <end position="41"/>
    </location>
</feature>
<proteinExistence type="predicted"/>
<dbReference type="GO" id="GO:0016020">
    <property type="term" value="C:membrane"/>
    <property type="evidence" value="ECO:0007669"/>
    <property type="project" value="UniProtKB-SubCell"/>
</dbReference>
<organism evidence="5">
    <name type="scientific">Eucalyptus grandis</name>
    <name type="common">Flooded gum</name>
    <dbReference type="NCBI Taxonomy" id="71139"/>
    <lineage>
        <taxon>Eukaryota</taxon>
        <taxon>Viridiplantae</taxon>
        <taxon>Streptophyta</taxon>
        <taxon>Embryophyta</taxon>
        <taxon>Tracheophyta</taxon>
        <taxon>Spermatophyta</taxon>
        <taxon>Magnoliopsida</taxon>
        <taxon>eudicotyledons</taxon>
        <taxon>Gunneridae</taxon>
        <taxon>Pentapetalae</taxon>
        <taxon>rosids</taxon>
        <taxon>malvids</taxon>
        <taxon>Myrtales</taxon>
        <taxon>Myrtaceae</taxon>
        <taxon>Myrtoideae</taxon>
        <taxon>Eucalypteae</taxon>
        <taxon>Eucalyptus</taxon>
    </lineage>
</organism>
<keyword evidence="4" id="KW-1133">Transmembrane helix</keyword>